<dbReference type="RefSeq" id="WP_241412873.1">
    <property type="nucleotide sequence ID" value="NZ_JAKZGO010000010.1"/>
</dbReference>
<sequence length="153" mass="17626">MKNSFIYICLMVVAMISCNQDDKDPDVNILGYWNIVSVNRNWSSEMKPDENIDFQERYIFNDDGTFIKFSTKNQISGKTFLEPIQAFGIYEINPITDTDNLFEVILTFETNVVLASNCGSDAEYMILTKDNKLVNNSWVACDGPSFVYQRRKI</sequence>
<keyword evidence="2" id="KW-1185">Reference proteome</keyword>
<evidence type="ECO:0000313" key="1">
    <source>
        <dbReference type="EMBL" id="MCH7414431.1"/>
    </source>
</evidence>
<organism evidence="1 2">
    <name type="scientific">Belliella alkalica</name>
    <dbReference type="NCBI Taxonomy" id="1730871"/>
    <lineage>
        <taxon>Bacteria</taxon>
        <taxon>Pseudomonadati</taxon>
        <taxon>Bacteroidota</taxon>
        <taxon>Cytophagia</taxon>
        <taxon>Cytophagales</taxon>
        <taxon>Cyclobacteriaceae</taxon>
        <taxon>Belliella</taxon>
    </lineage>
</organism>
<dbReference type="PROSITE" id="PS51257">
    <property type="entry name" value="PROKAR_LIPOPROTEIN"/>
    <property type="match status" value="1"/>
</dbReference>
<comment type="caution">
    <text evidence="1">The sequence shown here is derived from an EMBL/GenBank/DDBJ whole genome shotgun (WGS) entry which is preliminary data.</text>
</comment>
<protein>
    <recommendedName>
        <fullName evidence="3">Lipocalin-like domain-containing protein</fullName>
    </recommendedName>
</protein>
<evidence type="ECO:0008006" key="3">
    <source>
        <dbReference type="Google" id="ProtNLM"/>
    </source>
</evidence>
<evidence type="ECO:0000313" key="2">
    <source>
        <dbReference type="Proteomes" id="UP001165430"/>
    </source>
</evidence>
<reference evidence="1" key="1">
    <citation type="submission" date="2022-03" db="EMBL/GenBank/DDBJ databases">
        <title>De novo assembled genomes of Belliella spp. (Cyclobacteriaceae) strains.</title>
        <authorList>
            <person name="Szabo A."/>
            <person name="Korponai K."/>
            <person name="Felfoldi T."/>
        </authorList>
    </citation>
    <scope>NUCLEOTIDE SEQUENCE</scope>
    <source>
        <strain evidence="1">DSM 111903</strain>
    </source>
</reference>
<name>A0ABS9VDC4_9BACT</name>
<accession>A0ABS9VDC4</accession>
<proteinExistence type="predicted"/>
<dbReference type="EMBL" id="JAKZGO010000010">
    <property type="protein sequence ID" value="MCH7414431.1"/>
    <property type="molecule type" value="Genomic_DNA"/>
</dbReference>
<gene>
    <name evidence="1" type="ORF">MM213_13110</name>
</gene>
<dbReference type="Proteomes" id="UP001165430">
    <property type="component" value="Unassembled WGS sequence"/>
</dbReference>